<reference evidence="4" key="2">
    <citation type="submission" date="2019-09" db="UniProtKB">
        <authorList>
            <consortium name="WormBaseParasite"/>
        </authorList>
    </citation>
    <scope>IDENTIFICATION</scope>
</reference>
<evidence type="ECO:0000313" key="4">
    <source>
        <dbReference type="WBParaSite" id="HPBE_0001888701-mRNA-1"/>
    </source>
</evidence>
<dbReference type="EMBL" id="UZAH01030979">
    <property type="protein sequence ID" value="VDP13241.1"/>
    <property type="molecule type" value="Genomic_DNA"/>
</dbReference>
<feature type="region of interest" description="Disordered" evidence="1">
    <location>
        <begin position="82"/>
        <end position="111"/>
    </location>
</feature>
<dbReference type="Proteomes" id="UP000050761">
    <property type="component" value="Unassembled WGS sequence"/>
</dbReference>
<dbReference type="GO" id="GO:0003676">
    <property type="term" value="F:nucleic acid binding"/>
    <property type="evidence" value="ECO:0007669"/>
    <property type="project" value="InterPro"/>
</dbReference>
<organism evidence="3 4">
    <name type="scientific">Heligmosomoides polygyrus</name>
    <name type="common">Parasitic roundworm</name>
    <dbReference type="NCBI Taxonomy" id="6339"/>
    <lineage>
        <taxon>Eukaryota</taxon>
        <taxon>Metazoa</taxon>
        <taxon>Ecdysozoa</taxon>
        <taxon>Nematoda</taxon>
        <taxon>Chromadorea</taxon>
        <taxon>Rhabditida</taxon>
        <taxon>Rhabditina</taxon>
        <taxon>Rhabditomorpha</taxon>
        <taxon>Strongyloidea</taxon>
        <taxon>Heligmosomidae</taxon>
        <taxon>Heligmosomoides</taxon>
    </lineage>
</organism>
<sequence length="209" mass="23834">MKSLTRGDKLDRIHLTYEKIFTVEPLQNAQNQRKRLLKGSPRAVNVERVHFPQYLMVWAESSGLSKTKLVFIQKEVKTKFTETNPGERGDTLAQENAKDKFGPPSLGTSSRCQRTPEWCETNLPDLWTKEAWLSNSSDLNAMDFAIWSFLEQKACSFIYSSLDAEKSCGEGVGRNFAGNDRILKNFRKRLDARIEAKGAHFECGELHVM</sequence>
<evidence type="ECO:0000256" key="1">
    <source>
        <dbReference type="SAM" id="MobiDB-lite"/>
    </source>
</evidence>
<dbReference type="WBParaSite" id="HPBE_0001888701-mRNA-1">
    <property type="protein sequence ID" value="HPBE_0001888701-mRNA-1"/>
    <property type="gene ID" value="HPBE_0001888701"/>
</dbReference>
<dbReference type="InterPro" id="IPR036397">
    <property type="entry name" value="RNaseH_sf"/>
</dbReference>
<keyword evidence="3" id="KW-1185">Reference proteome</keyword>
<dbReference type="Gene3D" id="3.30.420.10">
    <property type="entry name" value="Ribonuclease H-like superfamily/Ribonuclease H"/>
    <property type="match status" value="1"/>
</dbReference>
<dbReference type="PANTHER" id="PTHR46068">
    <property type="entry name" value="PROTEIN CBG27172"/>
    <property type="match status" value="1"/>
</dbReference>
<dbReference type="AlphaFoldDB" id="A0A183GA69"/>
<dbReference type="PANTHER" id="PTHR46068:SF1">
    <property type="entry name" value="TRANSPOSASE IS30-LIKE HTH DOMAIN-CONTAINING PROTEIN"/>
    <property type="match status" value="1"/>
</dbReference>
<accession>A0A183GA69</accession>
<protein>
    <submittedName>
        <fullName evidence="2 4">Uncharacterized protein</fullName>
    </submittedName>
</protein>
<feature type="compositionally biased region" description="Basic and acidic residues" evidence="1">
    <location>
        <begin position="82"/>
        <end position="101"/>
    </location>
</feature>
<reference evidence="2 3" key="1">
    <citation type="submission" date="2018-11" db="EMBL/GenBank/DDBJ databases">
        <authorList>
            <consortium name="Pathogen Informatics"/>
        </authorList>
    </citation>
    <scope>NUCLEOTIDE SEQUENCE [LARGE SCALE GENOMIC DNA]</scope>
</reference>
<gene>
    <name evidence="2" type="ORF">HPBE_LOCUS18886</name>
</gene>
<name>A0A183GA69_HELPZ</name>
<evidence type="ECO:0000313" key="3">
    <source>
        <dbReference type="Proteomes" id="UP000050761"/>
    </source>
</evidence>
<accession>A0A3P8ART2</accession>
<proteinExistence type="predicted"/>
<evidence type="ECO:0000313" key="2">
    <source>
        <dbReference type="EMBL" id="VDP13241.1"/>
    </source>
</evidence>